<dbReference type="Pfam" id="PF24102">
    <property type="entry name" value="FLAD1_M"/>
    <property type="match status" value="1"/>
</dbReference>
<keyword evidence="6" id="KW-0808">Transferase</keyword>
<proteinExistence type="inferred from homology"/>
<evidence type="ECO:0000313" key="16">
    <source>
        <dbReference type="Proteomes" id="UP001307889"/>
    </source>
</evidence>
<evidence type="ECO:0000313" key="15">
    <source>
        <dbReference type="EMBL" id="BES91929.1"/>
    </source>
</evidence>
<evidence type="ECO:0000256" key="2">
    <source>
        <dbReference type="ARBA" id="ARBA00007589"/>
    </source>
</evidence>
<evidence type="ECO:0000256" key="10">
    <source>
        <dbReference type="ARBA" id="ARBA00022840"/>
    </source>
</evidence>
<keyword evidence="16" id="KW-1185">Reference proteome</keyword>
<dbReference type="SMART" id="SM00852">
    <property type="entry name" value="MoCF_biosynth"/>
    <property type="match status" value="1"/>
</dbReference>
<evidence type="ECO:0000256" key="5">
    <source>
        <dbReference type="ARBA" id="ARBA00022643"/>
    </source>
</evidence>
<keyword evidence="10" id="KW-0067">ATP-binding</keyword>
<keyword evidence="5" id="KW-0288">FMN</keyword>
<dbReference type="InterPro" id="IPR002500">
    <property type="entry name" value="PAPS_reduct_dom"/>
</dbReference>
<evidence type="ECO:0000256" key="1">
    <source>
        <dbReference type="ARBA" id="ARBA00004726"/>
    </source>
</evidence>
<evidence type="ECO:0000256" key="9">
    <source>
        <dbReference type="ARBA" id="ARBA00022827"/>
    </source>
</evidence>
<evidence type="ECO:0000256" key="7">
    <source>
        <dbReference type="ARBA" id="ARBA00022695"/>
    </source>
</evidence>
<dbReference type="CDD" id="cd23948">
    <property type="entry name" value="FAD_synthase"/>
    <property type="match status" value="1"/>
</dbReference>
<evidence type="ECO:0000256" key="4">
    <source>
        <dbReference type="ARBA" id="ARBA00022630"/>
    </source>
</evidence>
<comment type="similarity">
    <text evidence="2">In the N-terminal section; belongs to the MoaB/Mog family.</text>
</comment>
<dbReference type="SUPFAM" id="SSF52402">
    <property type="entry name" value="Adenine nucleotide alpha hydrolases-like"/>
    <property type="match status" value="1"/>
</dbReference>
<dbReference type="Pfam" id="PF00994">
    <property type="entry name" value="MoCF_biosynth"/>
    <property type="match status" value="1"/>
</dbReference>
<dbReference type="InterPro" id="IPR014729">
    <property type="entry name" value="Rossmann-like_a/b/a_fold"/>
</dbReference>
<dbReference type="PANTHER" id="PTHR23293:SF9">
    <property type="entry name" value="FAD SYNTHASE"/>
    <property type="match status" value="1"/>
</dbReference>
<evidence type="ECO:0000256" key="13">
    <source>
        <dbReference type="ARBA" id="ARBA00049494"/>
    </source>
</evidence>
<evidence type="ECO:0000259" key="14">
    <source>
        <dbReference type="SMART" id="SM00852"/>
    </source>
</evidence>
<comment type="pathway">
    <text evidence="1">Cofactor biosynthesis; FAD biosynthesis; FAD from FMN: step 1/1.</text>
</comment>
<keyword evidence="9" id="KW-0274">FAD</keyword>
<dbReference type="PANTHER" id="PTHR23293">
    <property type="entry name" value="FAD SYNTHETASE-RELATED FMN ADENYLYLTRANSFERASE"/>
    <property type="match status" value="1"/>
</dbReference>
<feature type="domain" description="MoaB/Mog" evidence="14">
    <location>
        <begin position="41"/>
        <end position="211"/>
    </location>
</feature>
<reference evidence="15 16" key="1">
    <citation type="submission" date="2023-09" db="EMBL/GenBank/DDBJ databases">
        <title>Nesidiocoris tenuis whole genome shotgun sequence.</title>
        <authorList>
            <person name="Shibata T."/>
            <person name="Shimoda M."/>
            <person name="Kobayashi T."/>
            <person name="Uehara T."/>
        </authorList>
    </citation>
    <scope>NUCLEOTIDE SEQUENCE [LARGE SCALE GENOMIC DNA]</scope>
    <source>
        <strain evidence="15 16">Japan</strain>
    </source>
</reference>
<keyword evidence="8" id="KW-0547">Nucleotide-binding</keyword>
<dbReference type="Gene3D" id="3.40.980.10">
    <property type="entry name" value="MoaB/Mog-like domain"/>
    <property type="match status" value="1"/>
</dbReference>
<dbReference type="InterPro" id="IPR001453">
    <property type="entry name" value="MoaB/Mog_dom"/>
</dbReference>
<keyword evidence="7 15" id="KW-0548">Nucleotidyltransferase</keyword>
<dbReference type="Proteomes" id="UP001307889">
    <property type="component" value="Chromosome 3"/>
</dbReference>
<dbReference type="Gene3D" id="3.40.50.620">
    <property type="entry name" value="HUPs"/>
    <property type="match status" value="1"/>
</dbReference>
<evidence type="ECO:0000256" key="8">
    <source>
        <dbReference type="ARBA" id="ARBA00022741"/>
    </source>
</evidence>
<dbReference type="CDD" id="cd00885">
    <property type="entry name" value="cinA"/>
    <property type="match status" value="1"/>
</dbReference>
<dbReference type="EMBL" id="AP028911">
    <property type="protein sequence ID" value="BES91929.1"/>
    <property type="molecule type" value="Genomic_DNA"/>
</dbReference>
<dbReference type="InterPro" id="IPR036425">
    <property type="entry name" value="MoaB/Mog-like_dom_sf"/>
</dbReference>
<dbReference type="EC" id="2.7.7.2" evidence="3"/>
<evidence type="ECO:0000256" key="12">
    <source>
        <dbReference type="ARBA" id="ARBA00031871"/>
    </source>
</evidence>
<dbReference type="Pfam" id="PF01507">
    <property type="entry name" value="PAPS_reduct"/>
    <property type="match status" value="1"/>
</dbReference>
<evidence type="ECO:0000256" key="11">
    <source>
        <dbReference type="ARBA" id="ARBA00031145"/>
    </source>
</evidence>
<organism evidence="15 16">
    <name type="scientific">Nesidiocoris tenuis</name>
    <dbReference type="NCBI Taxonomy" id="355587"/>
    <lineage>
        <taxon>Eukaryota</taxon>
        <taxon>Metazoa</taxon>
        <taxon>Ecdysozoa</taxon>
        <taxon>Arthropoda</taxon>
        <taxon>Hexapoda</taxon>
        <taxon>Insecta</taxon>
        <taxon>Pterygota</taxon>
        <taxon>Neoptera</taxon>
        <taxon>Paraneoptera</taxon>
        <taxon>Hemiptera</taxon>
        <taxon>Heteroptera</taxon>
        <taxon>Panheteroptera</taxon>
        <taxon>Cimicomorpha</taxon>
        <taxon>Miridae</taxon>
        <taxon>Dicyphina</taxon>
        <taxon>Nesidiocoris</taxon>
    </lineage>
</organism>
<comment type="catalytic activity">
    <reaction evidence="13">
        <text>FMN + ATP + H(+) = FAD + diphosphate</text>
        <dbReference type="Rhea" id="RHEA:17237"/>
        <dbReference type="ChEBI" id="CHEBI:15378"/>
        <dbReference type="ChEBI" id="CHEBI:30616"/>
        <dbReference type="ChEBI" id="CHEBI:33019"/>
        <dbReference type="ChEBI" id="CHEBI:57692"/>
        <dbReference type="ChEBI" id="CHEBI:58210"/>
        <dbReference type="EC" id="2.7.7.2"/>
    </reaction>
</comment>
<sequence>MLFLGNARSLVVNLKRCYYSFDWIISHRSIVRAEMEVKTAGIIVIGDEVLKGQVVDQNVNFLAKKLHLLGIKLCKVSIVPDIIEDIAKEVAEYSLKYDRVITTGGIGPTHDDLTYEGIAAAFQDSLALNEELMTYWSYFYKDPDGARKDTSRKMASIPKSANVIYTEMPKSVISVGKFPVVTVHNVCVFPGIPFYLRSIFNSLQGTYFVPSGVTFHVRHLYLNVDESVFTKELNDAAKKFEKTVVFGSYPKVHNPEFKVVITIESRQLPEVDAALCYLRGLLEPSFIVNECEILSESWSITQERLMLPCLDSSFIEKFKQSMQLMEKVYEDYKPNEVFLAFNGGKDCTALLHLAHTVRNKLEQNETAKQPPIAAVYFKPSKPIPEVETFIYKSAEKYSLNLITEEGPIKETLERLSKSEVGKNWKAVLMGTRKTDPHGKNLQHCQKTDAGWANLIRVSPILDWSYTEVWTYLRNFSVSYCSLYDEGFTSLDNSGVCERNPSLRYTDADGVVKYKPAYALEDESTERSGRRS</sequence>
<evidence type="ECO:0000256" key="6">
    <source>
        <dbReference type="ARBA" id="ARBA00022679"/>
    </source>
</evidence>
<accession>A0ABN7AI66</accession>
<gene>
    <name evidence="15" type="ORF">NTJ_04737</name>
</gene>
<keyword evidence="4" id="KW-0285">Flavoprotein</keyword>
<dbReference type="GO" id="GO:0016779">
    <property type="term" value="F:nucleotidyltransferase activity"/>
    <property type="evidence" value="ECO:0007669"/>
    <property type="project" value="UniProtKB-KW"/>
</dbReference>
<evidence type="ECO:0000256" key="3">
    <source>
        <dbReference type="ARBA" id="ARBA00012393"/>
    </source>
</evidence>
<dbReference type="InterPro" id="IPR056596">
    <property type="entry name" value="FLAD1_M"/>
</dbReference>
<dbReference type="SUPFAM" id="SSF53218">
    <property type="entry name" value="Molybdenum cofactor biosynthesis proteins"/>
    <property type="match status" value="1"/>
</dbReference>
<protein>
    <recommendedName>
        <fullName evidence="3">FAD synthase</fullName>
        <ecNumber evidence="3">2.7.7.2</ecNumber>
    </recommendedName>
    <alternativeName>
        <fullName evidence="11">FAD pyrophosphorylase</fullName>
    </alternativeName>
    <alternativeName>
        <fullName evidence="12">FMN adenylyltransferase</fullName>
    </alternativeName>
</protein>
<name>A0ABN7AI66_9HEMI</name>